<dbReference type="EnsemblPlants" id="OGLUM03G34900.1">
    <property type="protein sequence ID" value="OGLUM03G34900.1"/>
    <property type="gene ID" value="OGLUM03G34900"/>
</dbReference>
<feature type="region of interest" description="Disordered" evidence="2">
    <location>
        <begin position="96"/>
        <end position="227"/>
    </location>
</feature>
<dbReference type="Pfam" id="PF04484">
    <property type="entry name" value="QWRF"/>
    <property type="match status" value="1"/>
</dbReference>
<feature type="compositionally biased region" description="Low complexity" evidence="2">
    <location>
        <begin position="355"/>
        <end position="369"/>
    </location>
</feature>
<feature type="region of interest" description="Disordered" evidence="2">
    <location>
        <begin position="350"/>
        <end position="385"/>
    </location>
</feature>
<dbReference type="GO" id="GO:0008017">
    <property type="term" value="F:microtubule binding"/>
    <property type="evidence" value="ECO:0007669"/>
    <property type="project" value="TreeGrafter"/>
</dbReference>
<keyword evidence="4" id="KW-1185">Reference proteome</keyword>
<dbReference type="GO" id="GO:0005737">
    <property type="term" value="C:cytoplasm"/>
    <property type="evidence" value="ECO:0007669"/>
    <property type="project" value="TreeGrafter"/>
</dbReference>
<evidence type="ECO:0000313" key="3">
    <source>
        <dbReference type="EnsemblPlants" id="OGLUM03G34900.1"/>
    </source>
</evidence>
<proteinExistence type="inferred from homology"/>
<dbReference type="HOGENOM" id="CLU_025164_0_0_1"/>
<feature type="compositionally biased region" description="Low complexity" evidence="2">
    <location>
        <begin position="113"/>
        <end position="133"/>
    </location>
</feature>
<reference evidence="3" key="2">
    <citation type="submission" date="2018-05" db="EMBL/GenBank/DDBJ databases">
        <title>OgluRS3 (Oryza glumaepatula Reference Sequence Version 3).</title>
        <authorList>
            <person name="Zhang J."/>
            <person name="Kudrna D."/>
            <person name="Lee S."/>
            <person name="Talag J."/>
            <person name="Welchert J."/>
            <person name="Wing R.A."/>
        </authorList>
    </citation>
    <scope>NUCLEOTIDE SEQUENCE [LARGE SCALE GENOMIC DNA]</scope>
</reference>
<evidence type="ECO:0000256" key="1">
    <source>
        <dbReference type="ARBA" id="ARBA00010016"/>
    </source>
</evidence>
<dbReference type="GO" id="GO:0051225">
    <property type="term" value="P:spindle assembly"/>
    <property type="evidence" value="ECO:0007669"/>
    <property type="project" value="TreeGrafter"/>
</dbReference>
<name>A0A0D9ZDJ5_9ORYZ</name>
<feature type="compositionally biased region" description="Polar residues" evidence="2">
    <location>
        <begin position="408"/>
        <end position="421"/>
    </location>
</feature>
<dbReference type="PANTHER" id="PTHR31807">
    <property type="entry name" value="AUGMIN FAMILY MEMBER"/>
    <property type="match status" value="1"/>
</dbReference>
<accession>A0A0D9ZDJ5</accession>
<feature type="region of interest" description="Disordered" evidence="2">
    <location>
        <begin position="397"/>
        <end position="422"/>
    </location>
</feature>
<dbReference type="eggNOG" id="ENOG502QYE5">
    <property type="taxonomic scope" value="Eukaryota"/>
</dbReference>
<evidence type="ECO:0000256" key="2">
    <source>
        <dbReference type="SAM" id="MobiDB-lite"/>
    </source>
</evidence>
<reference evidence="3" key="1">
    <citation type="submission" date="2015-04" db="UniProtKB">
        <authorList>
            <consortium name="EnsemblPlants"/>
        </authorList>
    </citation>
    <scope>IDENTIFICATION</scope>
</reference>
<dbReference type="STRING" id="40148.A0A0D9ZDJ5"/>
<feature type="compositionally biased region" description="Gly residues" evidence="2">
    <location>
        <begin position="134"/>
        <end position="143"/>
    </location>
</feature>
<dbReference type="AlphaFoldDB" id="A0A0D9ZDJ5"/>
<organism evidence="3">
    <name type="scientific">Oryza glumipatula</name>
    <dbReference type="NCBI Taxonomy" id="40148"/>
    <lineage>
        <taxon>Eukaryota</taxon>
        <taxon>Viridiplantae</taxon>
        <taxon>Streptophyta</taxon>
        <taxon>Embryophyta</taxon>
        <taxon>Tracheophyta</taxon>
        <taxon>Spermatophyta</taxon>
        <taxon>Magnoliopsida</taxon>
        <taxon>Liliopsida</taxon>
        <taxon>Poales</taxon>
        <taxon>Poaceae</taxon>
        <taxon>BOP clade</taxon>
        <taxon>Oryzoideae</taxon>
        <taxon>Oryzeae</taxon>
        <taxon>Oryzinae</taxon>
        <taxon>Oryza</taxon>
    </lineage>
</organism>
<feature type="region of interest" description="Disordered" evidence="2">
    <location>
        <begin position="248"/>
        <end position="293"/>
    </location>
</feature>
<feature type="region of interest" description="Disordered" evidence="2">
    <location>
        <begin position="434"/>
        <end position="484"/>
    </location>
</feature>
<protein>
    <submittedName>
        <fullName evidence="3">Uncharacterized protein</fullName>
    </submittedName>
</protein>
<evidence type="ECO:0000313" key="4">
    <source>
        <dbReference type="Proteomes" id="UP000026961"/>
    </source>
</evidence>
<comment type="similarity">
    <text evidence="1">Belongs to the QWRF family.</text>
</comment>
<dbReference type="PANTHER" id="PTHR31807:SF43">
    <property type="entry name" value="EXPRESSED PROTEIN"/>
    <property type="match status" value="1"/>
</dbReference>
<dbReference type="InterPro" id="IPR007573">
    <property type="entry name" value="QWRF"/>
</dbReference>
<dbReference type="GO" id="GO:0005880">
    <property type="term" value="C:nuclear microtubule"/>
    <property type="evidence" value="ECO:0007669"/>
    <property type="project" value="TreeGrafter"/>
</dbReference>
<feature type="compositionally biased region" description="Low complexity" evidence="2">
    <location>
        <begin position="147"/>
        <end position="200"/>
    </location>
</feature>
<sequence>MWGPTTHTLYSVPAFSVFTLPPPPLTTSPLPLAFSPFHSTSLALRTESAAPLLLLRFVRLGRSLPISKPQTPTPTRAEISSRSAAMVAAGAAAAAAAAPRVNPSPSPHRRRASSALSPSKSANSNANANADAARGGGGGGGGKPKGKAVPSRYLLAPSSKSTSTSSSSTTTTNSSATSNSTSTSASTPSRRFASPLPRRSSSVDRPRPTSNAAAGGGDALGPNGATTTTTRSLSVAFQGRAYFLETSKAKPATSPSPVRRPVAAASTTPERRRPSMGTVPERGKVFEGGHSQQRWPMSARAAHGFEGNPLTKSLDCSLDKRGAAVLAAVRSLRQSMVFEEGVRRASFDSGDYLMSSDTESVSSGSNSGSQDAGMGRARSSPKGMSVPARFLQDAAASRPNRLADPSTPFMTHSSGFASSPRTAPVKKSLLNGFVSSPLNRPIRQPSPSKLVGSRRMSSPSQPRGSVGVSASYGDQHGRSSSGYGLDSQVKRRWLGCSKVDCEHLLRILCNRHLQWRCVNAQADAALAAQKMTAEKYLSDAWITTLGMRKSVALKRFQLQLFRNNWKLMTVLKGQMDFLEEWSFLERDHANSLSGIVEALTATILCLPVTDGAKADIQDVKNAVGSAVDIMQTIGSSICTLLAKLSGTSILVSDLAKITTQERTLMDQSRELLSTLASMHVKYCSLQGQRVQTTTHRRRVLIAELSNAKPM</sequence>
<dbReference type="Gramene" id="OGLUM03G34900.1">
    <property type="protein sequence ID" value="OGLUM03G34900.1"/>
    <property type="gene ID" value="OGLUM03G34900"/>
</dbReference>
<dbReference type="Proteomes" id="UP000026961">
    <property type="component" value="Chromosome 3"/>
</dbReference>